<protein>
    <submittedName>
        <fullName evidence="2">Pyridoxamine 5'-phosphate oxidase family protein [Lactobacillus sp.]</fullName>
    </submittedName>
</protein>
<dbReference type="SUPFAM" id="SSF50475">
    <property type="entry name" value="FMN-binding split barrel"/>
    <property type="match status" value="1"/>
</dbReference>
<evidence type="ECO:0000313" key="2">
    <source>
        <dbReference type="EMBL" id="VDG26797.1"/>
    </source>
</evidence>
<dbReference type="EMBL" id="UYIG01000001">
    <property type="protein sequence ID" value="VDG26797.1"/>
    <property type="molecule type" value="Genomic_DNA"/>
</dbReference>
<name>A0A660E1W2_9LACO</name>
<dbReference type="InterPro" id="IPR011576">
    <property type="entry name" value="Pyridox_Oxase_N"/>
</dbReference>
<feature type="domain" description="Pyridoxamine 5'-phosphate oxidase N-terminal" evidence="1">
    <location>
        <begin position="9"/>
        <end position="93"/>
    </location>
</feature>
<gene>
    <name evidence="2" type="ORF">MUDAN_MDHGFNIF_00198</name>
</gene>
<dbReference type="RefSeq" id="WP_130844487.1">
    <property type="nucleotide sequence ID" value="NZ_BJDY01000003.1"/>
</dbReference>
<dbReference type="InterPro" id="IPR012349">
    <property type="entry name" value="Split_barrel_FMN-bd"/>
</dbReference>
<evidence type="ECO:0000313" key="3">
    <source>
        <dbReference type="Proteomes" id="UP000289996"/>
    </source>
</evidence>
<accession>A0A660E1W2</accession>
<keyword evidence="3" id="KW-1185">Reference proteome</keyword>
<proteinExistence type="predicted"/>
<dbReference type="Pfam" id="PF01243">
    <property type="entry name" value="PNPOx_N"/>
    <property type="match status" value="1"/>
</dbReference>
<dbReference type="AlphaFoldDB" id="A0A660E1W2"/>
<organism evidence="2 3">
    <name type="scientific">Lactiplantibacillus mudanjiangensis</name>
    <dbReference type="NCBI Taxonomy" id="1296538"/>
    <lineage>
        <taxon>Bacteria</taxon>
        <taxon>Bacillati</taxon>
        <taxon>Bacillota</taxon>
        <taxon>Bacilli</taxon>
        <taxon>Lactobacillales</taxon>
        <taxon>Lactobacillaceae</taxon>
        <taxon>Lactiplantibacillus</taxon>
    </lineage>
</organism>
<evidence type="ECO:0000259" key="1">
    <source>
        <dbReference type="Pfam" id="PF01243"/>
    </source>
</evidence>
<reference evidence="2 3" key="1">
    <citation type="submission" date="2018-11" db="EMBL/GenBank/DDBJ databases">
        <authorList>
            <person name="Wuyts S."/>
        </authorList>
    </citation>
    <scope>NUCLEOTIDE SEQUENCE [LARGE SCALE GENOMIC DNA]</scope>
    <source>
        <strain evidence="2">Lactobacillus mudanjiangensis AMBF249</strain>
    </source>
</reference>
<dbReference type="Gene3D" id="2.30.110.10">
    <property type="entry name" value="Electron Transport, Fmn-binding Protein, Chain A"/>
    <property type="match status" value="1"/>
</dbReference>
<sequence length="143" mass="16492">MQHTTRHVAQQLLQQQTTFTVATVDSQGFPTTVALSALPQQRSLEALFFYTSRQTMTVQNMRHQSRATIFCFDETTHASLMLKGYLTEVGSTQLPVDWVQQLTPFQQQLDYQQPIILQFKTLAMKVRPMTTIDHLERLPKTPH</sequence>
<dbReference type="OrthoDB" id="2308065at2"/>
<dbReference type="Proteomes" id="UP000289996">
    <property type="component" value="Unassembled WGS sequence"/>
</dbReference>